<dbReference type="InterPro" id="IPR043148">
    <property type="entry name" value="TagF_C"/>
</dbReference>
<dbReference type="KEGG" id="nmk:CHR53_23555"/>
<dbReference type="STRING" id="1193713.GCA_001636315_01606"/>
<dbReference type="Pfam" id="PF13457">
    <property type="entry name" value="GW"/>
    <property type="match status" value="4"/>
</dbReference>
<dbReference type="InterPro" id="IPR001296">
    <property type="entry name" value="Glyco_trans_1"/>
</dbReference>
<dbReference type="InterPro" id="IPR051612">
    <property type="entry name" value="Teichoic_Acid_Biosynth"/>
</dbReference>
<organism evidence="9 10">
    <name type="scientific">Neobacillus mesonae</name>
    <dbReference type="NCBI Taxonomy" id="1193713"/>
    <lineage>
        <taxon>Bacteria</taxon>
        <taxon>Bacillati</taxon>
        <taxon>Bacillota</taxon>
        <taxon>Bacilli</taxon>
        <taxon>Bacillales</taxon>
        <taxon>Bacillaceae</taxon>
        <taxon>Neobacillus</taxon>
    </lineage>
</organism>
<evidence type="ECO:0000256" key="5">
    <source>
        <dbReference type="ARBA" id="ARBA00022729"/>
    </source>
</evidence>
<keyword evidence="4 9" id="KW-0808">Transferase</keyword>
<evidence type="ECO:0000259" key="8">
    <source>
        <dbReference type="PROSITE" id="PS51780"/>
    </source>
</evidence>
<comment type="similarity">
    <text evidence="2">Belongs to the CDP-glycerol glycerophosphotransferase family.</text>
</comment>
<dbReference type="AlphaFoldDB" id="A0A3Q9R0N9"/>
<keyword evidence="7" id="KW-0472">Membrane</keyword>
<evidence type="ECO:0000256" key="1">
    <source>
        <dbReference type="ARBA" id="ARBA00004202"/>
    </source>
</evidence>
<accession>A0A3Q9R0N9</accession>
<dbReference type="GO" id="GO:0019350">
    <property type="term" value="P:teichoic acid biosynthetic process"/>
    <property type="evidence" value="ECO:0007669"/>
    <property type="project" value="UniProtKB-KW"/>
</dbReference>
<dbReference type="PROSITE" id="PS51780">
    <property type="entry name" value="GW"/>
    <property type="match status" value="4"/>
</dbReference>
<dbReference type="InterPro" id="IPR007554">
    <property type="entry name" value="Glycerophosphate_synth"/>
</dbReference>
<dbReference type="OrthoDB" id="9811865at2"/>
<dbReference type="EMBL" id="CP022572">
    <property type="protein sequence ID" value="AZU65113.1"/>
    <property type="molecule type" value="Genomic_DNA"/>
</dbReference>
<evidence type="ECO:0000256" key="7">
    <source>
        <dbReference type="ARBA" id="ARBA00023136"/>
    </source>
</evidence>
<dbReference type="Gene3D" id="3.40.50.2000">
    <property type="entry name" value="Glycogen Phosphorylase B"/>
    <property type="match status" value="1"/>
</dbReference>
<dbReference type="CDD" id="cd03811">
    <property type="entry name" value="GT4_GT28_WabH-like"/>
    <property type="match status" value="1"/>
</dbReference>
<dbReference type="PANTHER" id="PTHR37316:SF3">
    <property type="entry name" value="TEICHOIC ACID GLYCEROL-PHOSPHATE TRANSFERASE"/>
    <property type="match status" value="1"/>
</dbReference>
<feature type="domain" description="GW" evidence="8">
    <location>
        <begin position="850"/>
        <end position="928"/>
    </location>
</feature>
<dbReference type="GO" id="GO:0005886">
    <property type="term" value="C:plasma membrane"/>
    <property type="evidence" value="ECO:0007669"/>
    <property type="project" value="UniProtKB-SubCell"/>
</dbReference>
<evidence type="ECO:0000256" key="4">
    <source>
        <dbReference type="ARBA" id="ARBA00022679"/>
    </source>
</evidence>
<evidence type="ECO:0000256" key="3">
    <source>
        <dbReference type="ARBA" id="ARBA00022475"/>
    </source>
</evidence>
<feature type="domain" description="GW" evidence="8">
    <location>
        <begin position="933"/>
        <end position="1012"/>
    </location>
</feature>
<dbReference type="Gene3D" id="3.40.50.12580">
    <property type="match status" value="1"/>
</dbReference>
<dbReference type="Gene3D" id="3.40.50.11820">
    <property type="match status" value="1"/>
</dbReference>
<name>A0A3Q9R0N9_9BACI</name>
<evidence type="ECO:0000313" key="10">
    <source>
        <dbReference type="Proteomes" id="UP000282892"/>
    </source>
</evidence>
<dbReference type="Pfam" id="PF00534">
    <property type="entry name" value="Glycos_transf_1"/>
    <property type="match status" value="1"/>
</dbReference>
<dbReference type="GO" id="GO:0047355">
    <property type="term" value="F:CDP-glycerol glycerophosphotransferase activity"/>
    <property type="evidence" value="ECO:0007669"/>
    <property type="project" value="InterPro"/>
</dbReference>
<feature type="domain" description="GW" evidence="8">
    <location>
        <begin position="742"/>
        <end position="820"/>
    </location>
</feature>
<dbReference type="NCBIfam" id="NF033202">
    <property type="entry name" value="GW_glycos_SH3"/>
    <property type="match status" value="4"/>
</dbReference>
<dbReference type="GO" id="GO:0016757">
    <property type="term" value="F:glycosyltransferase activity"/>
    <property type="evidence" value="ECO:0007669"/>
    <property type="project" value="InterPro"/>
</dbReference>
<comment type="subcellular location">
    <subcellularLocation>
        <location evidence="1">Cell membrane</location>
        <topology evidence="1">Peripheral membrane protein</topology>
    </subcellularLocation>
</comment>
<dbReference type="Pfam" id="PF04464">
    <property type="entry name" value="Glyphos_transf"/>
    <property type="match status" value="1"/>
</dbReference>
<dbReference type="InterPro" id="IPR038200">
    <property type="entry name" value="GW_dom_sf"/>
</dbReference>
<dbReference type="InterPro" id="IPR043149">
    <property type="entry name" value="TagF_N"/>
</dbReference>
<proteinExistence type="inferred from homology"/>
<feature type="domain" description="GW" evidence="8">
    <location>
        <begin position="654"/>
        <end position="738"/>
    </location>
</feature>
<dbReference type="InterPro" id="IPR025987">
    <property type="entry name" value="GW_dom"/>
</dbReference>
<dbReference type="Gene3D" id="2.30.30.170">
    <property type="match status" value="4"/>
</dbReference>
<dbReference type="SUPFAM" id="SSF53756">
    <property type="entry name" value="UDP-Glycosyltransferase/glycogen phosphorylase"/>
    <property type="match status" value="2"/>
</dbReference>
<gene>
    <name evidence="9" type="ORF">CHR53_23555</name>
</gene>
<evidence type="ECO:0000313" key="9">
    <source>
        <dbReference type="EMBL" id="AZU65113.1"/>
    </source>
</evidence>
<reference evidence="9 10" key="1">
    <citation type="submission" date="2017-07" db="EMBL/GenBank/DDBJ databases">
        <title>The complete genome sequence of Bacillus mesonae strain H20-5, an efficient strain improving plant abiotic stress resistance.</title>
        <authorList>
            <person name="Kim S.Y."/>
            <person name="Song H."/>
            <person name="Sang M.K."/>
            <person name="Weon H.-Y."/>
            <person name="Song J."/>
        </authorList>
    </citation>
    <scope>NUCLEOTIDE SEQUENCE [LARGE SCALE GENOMIC DNA]</scope>
    <source>
        <strain evidence="9 10">H20-5</strain>
    </source>
</reference>
<protein>
    <submittedName>
        <fullName evidence="9">CDP-glycerol--glycerophosphate glycerophosphotransferase</fullName>
    </submittedName>
</protein>
<dbReference type="Proteomes" id="UP000282892">
    <property type="component" value="Chromosome"/>
</dbReference>
<evidence type="ECO:0000256" key="2">
    <source>
        <dbReference type="ARBA" id="ARBA00010488"/>
    </source>
</evidence>
<evidence type="ECO:0000256" key="6">
    <source>
        <dbReference type="ARBA" id="ARBA00022944"/>
    </source>
</evidence>
<dbReference type="SUPFAM" id="SSF82057">
    <property type="entry name" value="Prokaryotic SH3-related domain"/>
    <property type="match status" value="4"/>
</dbReference>
<keyword evidence="3" id="KW-1003">Cell membrane</keyword>
<keyword evidence="10" id="KW-1185">Reference proteome</keyword>
<dbReference type="PANTHER" id="PTHR37316">
    <property type="entry name" value="TEICHOIC ACID GLYCEROL-PHOSPHATE PRIMASE"/>
    <property type="match status" value="1"/>
</dbReference>
<sequence length="1195" mass="139000">MNKKIIKGPIRFVLGPVFQYVRKLSHRRNFQYTRFYNKLKVTENTIFYESRDGKSITDSPYAIFKYLLHHPEYKELKHIWSVDSVEDLKYVINPYRKLKNVSFVKRNSKEYLKRLASSKYLINNSTFQSFFIPKKDQVYINTWHGTPLKCMGFDIPGNPSNSQNVIRNFLSADYLVSPNEHTTNMFMNSYKLKGIYNGEILQEGYPRIDLTYHSDSDQVKAHLAELGLEIDTNKQTILYAPTWKGANVAKAKNDMFQIIADLTYLKNQVGQDYNLLIKVHPYLYNTAREYEEIKDLLIPDWIDTNELLSTVDLLITDYSSIFFDFLVTNKPILFYVWDYDDYNEERGRYLSDDELPGPTLFTIQEVAVAIRDIENVYNHYKDIYSQAKSHFTKHDDGKVTERIVNYIFKKNNEPLNVIRGLETNKKRILIYPGGMKNNGITASFINLMDNIDFDRYDVSIFMKPSNSKEVLDNMEKVNKKARYLFRSGIPLYNIQEVYRDKLVHNRGANTRLTKKLYPEKAYIRDYQRLFGRAKFDYVIDFSGYSLYWAKFLLASDAEKKICYLHSNMLSDSERVINGRRPHWINLKGLFSVYDRFDKLVSVSPGTMEVNKQNLAKYADEAKFDFVLNSINHEKILRLTEEEESAKDIPNHTQYEEPVISNIIFKSAASIHQTVDHYVWNRPPSLSGAEKLAPAKHYLNKEVTILREARTGTNGYYKFSFDDRIVGWLDQECFELLPDRILSQSEVKKLAVVSHVNGHDIWNRPYKTEGATKISSAKDYKGMMVTVDIEARTHRGLYSRLSIYRKVIGWIESSALSVLKETAVTGRLKASVYQMANYRKSRSFITNRTLEEKNLFELAVITRPGNYVVWSKPYPNPGSKKVMDASEFDDARVIVTKSNKTAKSTYYLFYNDGKRIGWLDQNAFTIIEEPVIYTEKPVKKTANIKFRDRDVIWRTLPGSTEEAEVLEDFQKYNEKTVTIDKEARTIDEVYYHFCYKDEPIGWLNKCSFQLIRTLGILRASKFIPEPADEYYNFITMGRLSPEKGQDNLIKAFARMHKDVKKTKLYILGDGPLRTELNNLIAELGVENSVYLTGQVENPFRFMKKSDCFVLSSHYEGQPMVLLEAMTQGMKIVATDIVANRTVLEDGRYGLLVENSIDGLENGLRQMAKEESDFKADLFVPSEYNDHAMGTFYKIFE</sequence>
<keyword evidence="6" id="KW-0777">Teichoic acid biosynthesis</keyword>
<keyword evidence="5" id="KW-0732">Signal</keyword>